<feature type="region of interest" description="Disordered" evidence="1">
    <location>
        <begin position="750"/>
        <end position="779"/>
    </location>
</feature>
<feature type="region of interest" description="Disordered" evidence="1">
    <location>
        <begin position="1"/>
        <end position="71"/>
    </location>
</feature>
<name>A0A438N259_EXOME</name>
<feature type="compositionally biased region" description="Acidic residues" evidence="1">
    <location>
        <begin position="105"/>
        <end position="115"/>
    </location>
</feature>
<evidence type="ECO:0000313" key="2">
    <source>
        <dbReference type="EMBL" id="RVX69724.1"/>
    </source>
</evidence>
<feature type="compositionally biased region" description="Basic residues" evidence="1">
    <location>
        <begin position="202"/>
        <end position="219"/>
    </location>
</feature>
<protein>
    <submittedName>
        <fullName evidence="2">Uncharacterized protein</fullName>
    </submittedName>
</protein>
<feature type="compositionally biased region" description="Low complexity" evidence="1">
    <location>
        <begin position="342"/>
        <end position="352"/>
    </location>
</feature>
<feature type="region of interest" description="Disordered" evidence="1">
    <location>
        <begin position="298"/>
        <end position="355"/>
    </location>
</feature>
<evidence type="ECO:0000256" key="1">
    <source>
        <dbReference type="SAM" id="MobiDB-lite"/>
    </source>
</evidence>
<evidence type="ECO:0000313" key="3">
    <source>
        <dbReference type="Proteomes" id="UP000288859"/>
    </source>
</evidence>
<feature type="compositionally biased region" description="Basic and acidic residues" evidence="1">
    <location>
        <begin position="243"/>
        <end position="261"/>
    </location>
</feature>
<feature type="region of interest" description="Disordered" evidence="1">
    <location>
        <begin position="695"/>
        <end position="738"/>
    </location>
</feature>
<feature type="region of interest" description="Disordered" evidence="1">
    <location>
        <begin position="102"/>
        <end position="267"/>
    </location>
</feature>
<feature type="region of interest" description="Disordered" evidence="1">
    <location>
        <begin position="1364"/>
        <end position="1387"/>
    </location>
</feature>
<proteinExistence type="predicted"/>
<feature type="compositionally biased region" description="Low complexity" evidence="1">
    <location>
        <begin position="1186"/>
        <end position="1216"/>
    </location>
</feature>
<comment type="caution">
    <text evidence="2">The sequence shown here is derived from an EMBL/GenBank/DDBJ whole genome shotgun (WGS) entry which is preliminary data.</text>
</comment>
<dbReference type="Proteomes" id="UP000288859">
    <property type="component" value="Unassembled WGS sequence"/>
</dbReference>
<feature type="compositionally biased region" description="Polar residues" evidence="1">
    <location>
        <begin position="972"/>
        <end position="981"/>
    </location>
</feature>
<gene>
    <name evidence="2" type="ORF">B0A52_06368</name>
</gene>
<feature type="compositionally biased region" description="Polar residues" evidence="1">
    <location>
        <begin position="137"/>
        <end position="151"/>
    </location>
</feature>
<feature type="region of interest" description="Disordered" evidence="1">
    <location>
        <begin position="1060"/>
        <end position="1232"/>
    </location>
</feature>
<feature type="compositionally biased region" description="Basic and acidic residues" evidence="1">
    <location>
        <begin position="896"/>
        <end position="915"/>
    </location>
</feature>
<accession>A0A438N259</accession>
<feature type="compositionally biased region" description="Polar residues" evidence="1">
    <location>
        <begin position="34"/>
        <end position="43"/>
    </location>
</feature>
<feature type="compositionally biased region" description="Low complexity" evidence="1">
    <location>
        <begin position="54"/>
        <end position="68"/>
    </location>
</feature>
<reference evidence="2 3" key="1">
    <citation type="submission" date="2017-03" db="EMBL/GenBank/DDBJ databases">
        <title>Genomes of endolithic fungi from Antarctica.</title>
        <authorList>
            <person name="Coleine C."/>
            <person name="Masonjones S."/>
            <person name="Stajich J.E."/>
        </authorList>
    </citation>
    <scope>NUCLEOTIDE SEQUENCE [LARGE SCALE GENOMIC DNA]</scope>
    <source>
        <strain evidence="2 3">CCFEE 6314</strain>
    </source>
</reference>
<feature type="compositionally biased region" description="Basic and acidic residues" evidence="1">
    <location>
        <begin position="1106"/>
        <end position="1118"/>
    </location>
</feature>
<feature type="compositionally biased region" description="Polar residues" evidence="1">
    <location>
        <begin position="527"/>
        <end position="543"/>
    </location>
</feature>
<dbReference type="OrthoDB" id="3946221at2759"/>
<feature type="compositionally biased region" description="Low complexity" evidence="1">
    <location>
        <begin position="1"/>
        <end position="27"/>
    </location>
</feature>
<feature type="region of interest" description="Disordered" evidence="1">
    <location>
        <begin position="859"/>
        <end position="952"/>
    </location>
</feature>
<dbReference type="VEuPathDB" id="FungiDB:PV10_06228"/>
<organism evidence="2 3">
    <name type="scientific">Exophiala mesophila</name>
    <name type="common">Black yeast-like fungus</name>
    <dbReference type="NCBI Taxonomy" id="212818"/>
    <lineage>
        <taxon>Eukaryota</taxon>
        <taxon>Fungi</taxon>
        <taxon>Dikarya</taxon>
        <taxon>Ascomycota</taxon>
        <taxon>Pezizomycotina</taxon>
        <taxon>Eurotiomycetes</taxon>
        <taxon>Chaetothyriomycetidae</taxon>
        <taxon>Chaetothyriales</taxon>
        <taxon>Herpotrichiellaceae</taxon>
        <taxon>Exophiala</taxon>
    </lineage>
</organism>
<feature type="compositionally biased region" description="Basic and acidic residues" evidence="1">
    <location>
        <begin position="759"/>
        <end position="776"/>
    </location>
</feature>
<feature type="compositionally biased region" description="Polar residues" evidence="1">
    <location>
        <begin position="705"/>
        <end position="720"/>
    </location>
</feature>
<feature type="compositionally biased region" description="Basic and acidic residues" evidence="1">
    <location>
        <begin position="1317"/>
        <end position="1326"/>
    </location>
</feature>
<feature type="compositionally biased region" description="Low complexity" evidence="1">
    <location>
        <begin position="116"/>
        <end position="131"/>
    </location>
</feature>
<feature type="compositionally biased region" description="Polar residues" evidence="1">
    <location>
        <begin position="1162"/>
        <end position="1185"/>
    </location>
</feature>
<feature type="region of interest" description="Disordered" evidence="1">
    <location>
        <begin position="1315"/>
        <end position="1337"/>
    </location>
</feature>
<feature type="region of interest" description="Disordered" evidence="1">
    <location>
        <begin position="408"/>
        <end position="430"/>
    </location>
</feature>
<feature type="region of interest" description="Disordered" evidence="1">
    <location>
        <begin position="525"/>
        <end position="556"/>
    </location>
</feature>
<feature type="compositionally biased region" description="Polar residues" evidence="1">
    <location>
        <begin position="313"/>
        <end position="341"/>
    </location>
</feature>
<sequence length="1387" mass="153236">MLLFSSTSTPKSVRGSSSSSPDPLASSFHDDNESNSTHLSSTATGGGAGRYASSKRSSSSPSKTSQKSIPIATSFDYNAIPSSPFRTVSEQNLSPWKIRVTVEAEPQEMEDDMDGDTSGMTGRTATMTRTMKIPLRQDSSPTSSRGRPSQNTSSDNTRRRTRRSATPVRSARGSSRSRRQSVTDLDVRPLGDDADSDDWTERKKRKSPSPRKRRTKSRKSGSTNSAAAVNVEHDSSVTVEPAGRAKKESLSTPDFEIRPDTDAEEDNGILHQDDESHASNSPELRHIDLNRVSVRHRAALSKSRTTDEDVVPSLSSGQLSNLQRLSHPSTDTRKVSVNSAISYPTPSPTSSYHGESDDLGQFVDEKDQQRMEVGFDTVLESEGFTMIDLDSIPSARQFRNNLADTVEEVEDNRSLQPEPKDDIPNVVVSSSRQQSVLKYPALNLLDESDLSSTVPSSPPPAIQQPSRSLLSAPVITNRKVTPQICPSPELPSPPKQVIRRTPHHAHRGSAGALFAGIALQDVVSPDHPNQLSSGTSKVSTNRSQEPEGPLFGGFDSSTKRELRAGLRFGEELAKRQSSSPAEEDTHHVGVIIPVQHKDLPRFQAHQHEKSQPQTQVWRGETTVQRTPVQLPSNPISKDHDFGHPLVQTPDHRTLDTADKSFLDTQARREKEWQLEREEIIRQIQNASESQVIVIDSSDDEDEAEQTSSNQGQHVQTSDAETLTDLGAPGPSIENDNENDDYEDIWLAEAKNSSSPQGESHVDRPSGQEILPRKSAQEVEEVNAVTGRPRRSLIPSPWKRGDDIAVPQEQSTFLTSNLDDQSGMLFWKEPDTAKVRFGAGEIRREKQGRNRASGMFDMDIMAGTPRKDGPQYRRISFSSPVKDTNTEDKGEDEDLDQGAHEKENENEQVSSHHIEHSTISAEGSEESSLDPINNTLGAPEGISSPEPPATRVSVNFNDSMNDMMTPPPRFPVANSTTTMQSPTRPPTPRSAMKGTRLSMAQAQASEEDNSATPLAVRRVIFSERSRGVDVNGMESSFSMKSTTDDSIHDSVAGHLAEQLNRELQSSEPQDHASAQWDEEDVTEEEGERTESLGDEETSEDVTPTPIKDVDVVGRKKEAKSQSGWRKWIWGSGSGSKVEKEKEQETIDNQSVSSGGGGDESRLDGSSLNQHNNHQTSIDIDTDTSGWTRTKTSIPSATTTTKNTTTSKFPSLPSYLLPPSYPSDPRRSITSPLSTSGPFTNMHFRTLHIIYRKSLRPRFHAPRSIRPCIQALLGKEMEIDETEAGIDRGVMTWTVGEGELEVLERFMQEVEWGYGVGPESRDGRRRRDDDDDDDDGKEVIWGWSPEQLVGWLCRIVVGEVVREEEARARARAEQRGKRGEKEKMMMTRN</sequence>
<dbReference type="EMBL" id="NAJM01000027">
    <property type="protein sequence ID" value="RVX69724.1"/>
    <property type="molecule type" value="Genomic_DNA"/>
</dbReference>
<feature type="compositionally biased region" description="Acidic residues" evidence="1">
    <location>
        <begin position="1075"/>
        <end position="1098"/>
    </location>
</feature>
<feature type="region of interest" description="Disordered" evidence="1">
    <location>
        <begin position="971"/>
        <end position="1010"/>
    </location>
</feature>
<feature type="compositionally biased region" description="Low complexity" evidence="1">
    <location>
        <begin position="164"/>
        <end position="174"/>
    </location>
</feature>